<proteinExistence type="predicted"/>
<dbReference type="PANTHER" id="PTHR43689">
    <property type="entry name" value="HYDROLASE"/>
    <property type="match status" value="1"/>
</dbReference>
<dbReference type="SUPFAM" id="SSF53474">
    <property type="entry name" value="alpha/beta-Hydrolases"/>
    <property type="match status" value="1"/>
</dbReference>
<evidence type="ECO:0000259" key="1">
    <source>
        <dbReference type="Pfam" id="PF12697"/>
    </source>
</evidence>
<dbReference type="InterPro" id="IPR000639">
    <property type="entry name" value="Epox_hydrolase-like"/>
</dbReference>
<dbReference type="Gene3D" id="3.40.50.1820">
    <property type="entry name" value="alpha/beta hydrolase"/>
    <property type="match status" value="1"/>
</dbReference>
<dbReference type="PANTHER" id="PTHR43689:SF8">
    <property type="entry name" value="ALPHA_BETA-HYDROLASES SUPERFAMILY PROTEIN"/>
    <property type="match status" value="1"/>
</dbReference>
<gene>
    <name evidence="2" type="ORF">VPK24_13920</name>
</gene>
<evidence type="ECO:0000313" key="3">
    <source>
        <dbReference type="Proteomes" id="UP001604335"/>
    </source>
</evidence>
<reference evidence="3" key="1">
    <citation type="journal article" date="2024" name="Algal Res.">
        <title>Biochemical, toxicological and genomic investigation of a high-biomass producing Limnothrix strain isolated from Italian shallow drinking water reservoir.</title>
        <authorList>
            <person name="Simonazzi M."/>
            <person name="Shishido T.K."/>
            <person name="Delbaje E."/>
            <person name="Wahlsten M."/>
            <person name="Fewer D.P."/>
            <person name="Sivonen K."/>
            <person name="Pezzolesi L."/>
            <person name="Pistocchi R."/>
        </authorList>
    </citation>
    <scope>NUCLEOTIDE SEQUENCE [LARGE SCALE GENOMIC DNA]</scope>
    <source>
        <strain evidence="3">LRLZ20PSL1</strain>
    </source>
</reference>
<comment type="caution">
    <text evidence="2">The sequence shown here is derived from an EMBL/GenBank/DDBJ whole genome shotgun (WGS) entry which is preliminary data.</text>
</comment>
<feature type="domain" description="AB hydrolase-1" evidence="1">
    <location>
        <begin position="67"/>
        <end position="303"/>
    </location>
</feature>
<evidence type="ECO:0000313" key="2">
    <source>
        <dbReference type="EMBL" id="MFG3818741.1"/>
    </source>
</evidence>
<keyword evidence="2" id="KW-0378">Hydrolase</keyword>
<protein>
    <submittedName>
        <fullName evidence="2">Alpha/beta hydrolase</fullName>
    </submittedName>
</protein>
<dbReference type="GO" id="GO:0016787">
    <property type="term" value="F:hydrolase activity"/>
    <property type="evidence" value="ECO:0007669"/>
    <property type="project" value="UniProtKB-KW"/>
</dbReference>
<dbReference type="PRINTS" id="PR00111">
    <property type="entry name" value="ABHYDROLASE"/>
</dbReference>
<keyword evidence="3" id="KW-1185">Reference proteome</keyword>
<sequence>MNKFPEFLPEAVASLTEPESIDFVRQIQRQTIQTSWPYPHSVLPIETSFVTGQPPELRDRLPDAPPILLVHGFDSSLLEYRRLFPRLVQQSATWAVDLLGFGFTDRPEKLEFTAEAIRTHLYCFWQQIIGRPMVLVGASMGGAAVMDFALTYPEAVQKVVLLDSAGFVGKPIASRFLIPPLGQWATQFLANKKVRSGIGRKAYADPDRCATEEAYRCGALHLGMPRWSEALISFTRNGGYTITGDRIAQLPQKTLILWGDRDQILPKATAQKFQAALPKSQFIWVENCGHVPHLEQPDRTAQAIQNFLEE</sequence>
<name>A0ABW7CC71_9CYAN</name>
<organism evidence="2 3">
    <name type="scientific">Limnothrix redekei LRLZ20PSL1</name>
    <dbReference type="NCBI Taxonomy" id="3112953"/>
    <lineage>
        <taxon>Bacteria</taxon>
        <taxon>Bacillati</taxon>
        <taxon>Cyanobacteriota</taxon>
        <taxon>Cyanophyceae</taxon>
        <taxon>Pseudanabaenales</taxon>
        <taxon>Pseudanabaenaceae</taxon>
        <taxon>Limnothrix</taxon>
    </lineage>
</organism>
<accession>A0ABW7CC71</accession>
<dbReference type="Proteomes" id="UP001604335">
    <property type="component" value="Unassembled WGS sequence"/>
</dbReference>
<dbReference type="EMBL" id="JAZAQF010000081">
    <property type="protein sequence ID" value="MFG3818741.1"/>
    <property type="molecule type" value="Genomic_DNA"/>
</dbReference>
<dbReference type="Pfam" id="PF12697">
    <property type="entry name" value="Abhydrolase_6"/>
    <property type="match status" value="1"/>
</dbReference>
<dbReference type="InterPro" id="IPR000073">
    <property type="entry name" value="AB_hydrolase_1"/>
</dbReference>
<dbReference type="InterPro" id="IPR029058">
    <property type="entry name" value="AB_hydrolase_fold"/>
</dbReference>
<dbReference type="PRINTS" id="PR00412">
    <property type="entry name" value="EPOXHYDRLASE"/>
</dbReference>